<dbReference type="Proteomes" id="UP000008541">
    <property type="component" value="Chromosome"/>
</dbReference>
<protein>
    <submittedName>
        <fullName evidence="1">Uncharacterized protein</fullName>
    </submittedName>
</protein>
<reference evidence="1 2" key="1">
    <citation type="journal article" date="2007" name="PLoS ONE">
        <title>Analysis of the neurotoxin complex genes in Clostridium botulinum A1-A4 and B1 strains: BoNT/A3, /Ba4 and /B1 clusters are located within plasmids.</title>
        <authorList>
            <person name="Smith T.J."/>
            <person name="Hill K.K."/>
            <person name="Foley B.T."/>
            <person name="Detter J.C."/>
            <person name="Munk A.C."/>
            <person name="Bruce D.C."/>
            <person name="Doggett N.A."/>
            <person name="Smith L.A."/>
            <person name="Marks J.D."/>
            <person name="Xie G."/>
            <person name="Brettin T.S."/>
        </authorList>
    </citation>
    <scope>NUCLEOTIDE SEQUENCE [LARGE SCALE GENOMIC DNA]</scope>
    <source>
        <strain evidence="2">Okra / Type B1</strain>
    </source>
</reference>
<dbReference type="HOGENOM" id="CLU_3342125_0_0_9"/>
<evidence type="ECO:0000313" key="2">
    <source>
        <dbReference type="Proteomes" id="UP000008541"/>
    </source>
</evidence>
<evidence type="ECO:0000313" key="1">
    <source>
        <dbReference type="EMBL" id="ACA46718.1"/>
    </source>
</evidence>
<name>B1IK72_CLOBK</name>
<dbReference type="AlphaFoldDB" id="B1IK72"/>
<sequence length="37" mass="4206">MKEILKITVRIIEMNIAKNIGSSFCDIDADIPRDRDA</sequence>
<accession>B1IK72</accession>
<proteinExistence type="predicted"/>
<dbReference type="EMBL" id="CP000939">
    <property type="protein sequence ID" value="ACA46718.1"/>
    <property type="molecule type" value="Genomic_DNA"/>
</dbReference>
<dbReference type="KEGG" id="cbb:CLD_3199"/>
<organism evidence="1 2">
    <name type="scientific">Clostridium botulinum (strain Okra / Type B1)</name>
    <dbReference type="NCBI Taxonomy" id="498213"/>
    <lineage>
        <taxon>Bacteria</taxon>
        <taxon>Bacillati</taxon>
        <taxon>Bacillota</taxon>
        <taxon>Clostridia</taxon>
        <taxon>Eubacteriales</taxon>
        <taxon>Clostridiaceae</taxon>
        <taxon>Clostridium</taxon>
    </lineage>
</organism>
<gene>
    <name evidence="1" type="ordered locus">CLD_3199</name>
</gene>